<dbReference type="SUPFAM" id="SSF55785">
    <property type="entry name" value="PYP-like sensor domain (PAS domain)"/>
    <property type="match status" value="1"/>
</dbReference>
<feature type="domain" description="PAS fold-3" evidence="2">
    <location>
        <begin position="134"/>
        <end position="196"/>
    </location>
</feature>
<feature type="compositionally biased region" description="Low complexity" evidence="1">
    <location>
        <begin position="235"/>
        <end position="251"/>
    </location>
</feature>
<name>A0A504YK13_FASGI</name>
<evidence type="ECO:0000313" key="4">
    <source>
        <dbReference type="Proteomes" id="UP000316759"/>
    </source>
</evidence>
<feature type="region of interest" description="Disordered" evidence="1">
    <location>
        <begin position="227"/>
        <end position="264"/>
    </location>
</feature>
<accession>A0A504YK13</accession>
<gene>
    <name evidence="3" type="ORF">FGIG_04843</name>
</gene>
<dbReference type="STRING" id="46835.A0A504YK13"/>
<dbReference type="AlphaFoldDB" id="A0A504YK13"/>
<dbReference type="InterPro" id="IPR000014">
    <property type="entry name" value="PAS"/>
</dbReference>
<dbReference type="OrthoDB" id="6274309at2759"/>
<sequence length="674" mass="73696">MPLTPHARPGPSVLEQRTLQLKQDDRSTSTSTTCCSSTTSTTTTTRSSTTSSSNYLCSSSALRVCLLNPVSLHTGVGVDPDGSLRTGYSYSPTSGVIEMPPSFSTVTSRCGLTTLDCALRTYHTRTLRFLSVPSKWLTALDHTREKIMNCNLLDLIHPDDLDAISLAFSSITETSPIITSFYRIRHGSGCYRWCRSFSMLAAQCSTTDRNQQYSDCEGASQPFSSCHDTADPATSSSISSPSSSLSGGVSPTDLNKINDQPGVESETSPATFVCWYQFAQLSRYNGIRTTHPERPSSTRLLPESSVMCSRKVTVFTLYIKVGDFIHHNAYDALDTDVWDADGVEPFEDSTIDVHATPGPADSRDPNVITIYPPPSDYSANSSSFLRQPITESNTQWHNGVVSGIVKSMVSQTALKNEMDWARQAPSLNPDFGEFGITDDSAVFFPRHRVENSEPGSTDAENFLTPRLDPGDQTTSAPGEFCSVSVAVHPTWNTAASFEEDDVTKLLYPGESNSTSVLTRPCWSDQLSSQDSCLLPQAEIYAVTPGCCTFNKSDSSDDGVLTKRRRYAVHQYDDVDFPTTTAPRSLTEFQRLPESHGIYPDPVLSPLPLVSPPDFGLPTTCTSDSLQSSITVSTSVDSVCSRLFYPSYGRFPTLRRLLDTQVTDDYSYSSQSMSS</sequence>
<organism evidence="3 4">
    <name type="scientific">Fasciola gigantica</name>
    <name type="common">Giant liver fluke</name>
    <dbReference type="NCBI Taxonomy" id="46835"/>
    <lineage>
        <taxon>Eukaryota</taxon>
        <taxon>Metazoa</taxon>
        <taxon>Spiralia</taxon>
        <taxon>Lophotrochozoa</taxon>
        <taxon>Platyhelminthes</taxon>
        <taxon>Trematoda</taxon>
        <taxon>Digenea</taxon>
        <taxon>Plagiorchiida</taxon>
        <taxon>Echinostomata</taxon>
        <taxon>Echinostomatoidea</taxon>
        <taxon>Fasciolidae</taxon>
        <taxon>Fasciola</taxon>
    </lineage>
</organism>
<dbReference type="InterPro" id="IPR035965">
    <property type="entry name" value="PAS-like_dom_sf"/>
</dbReference>
<feature type="compositionally biased region" description="Low complexity" evidence="1">
    <location>
        <begin position="28"/>
        <end position="53"/>
    </location>
</feature>
<proteinExistence type="predicted"/>
<comment type="caution">
    <text evidence="3">The sequence shown here is derived from an EMBL/GenBank/DDBJ whole genome shotgun (WGS) entry which is preliminary data.</text>
</comment>
<dbReference type="Proteomes" id="UP000316759">
    <property type="component" value="Unassembled WGS sequence"/>
</dbReference>
<evidence type="ECO:0000256" key="1">
    <source>
        <dbReference type="SAM" id="MobiDB-lite"/>
    </source>
</evidence>
<dbReference type="Pfam" id="PF08447">
    <property type="entry name" value="PAS_3"/>
    <property type="match status" value="1"/>
</dbReference>
<feature type="region of interest" description="Disordered" evidence="1">
    <location>
        <begin position="20"/>
        <end position="53"/>
    </location>
</feature>
<evidence type="ECO:0000259" key="2">
    <source>
        <dbReference type="Pfam" id="PF08447"/>
    </source>
</evidence>
<reference evidence="3 4" key="1">
    <citation type="submission" date="2019-04" db="EMBL/GenBank/DDBJ databases">
        <title>Annotation for the trematode Fasciola gigantica.</title>
        <authorList>
            <person name="Choi Y.-J."/>
        </authorList>
    </citation>
    <scope>NUCLEOTIDE SEQUENCE [LARGE SCALE GENOMIC DNA]</scope>
    <source>
        <strain evidence="3">Uganda_cow_1</strain>
    </source>
</reference>
<dbReference type="EMBL" id="SUNJ01007993">
    <property type="protein sequence ID" value="TPP61583.1"/>
    <property type="molecule type" value="Genomic_DNA"/>
</dbReference>
<evidence type="ECO:0000313" key="3">
    <source>
        <dbReference type="EMBL" id="TPP61583.1"/>
    </source>
</evidence>
<dbReference type="InterPro" id="IPR013655">
    <property type="entry name" value="PAS_fold_3"/>
</dbReference>
<dbReference type="Gene3D" id="3.30.450.20">
    <property type="entry name" value="PAS domain"/>
    <property type="match status" value="1"/>
</dbReference>
<keyword evidence="4" id="KW-1185">Reference proteome</keyword>
<protein>
    <recommendedName>
        <fullName evidence="2">PAS fold-3 domain-containing protein</fullName>
    </recommendedName>
</protein>
<dbReference type="CDD" id="cd00130">
    <property type="entry name" value="PAS"/>
    <property type="match status" value="1"/>
</dbReference>